<dbReference type="Proteomes" id="UP000037035">
    <property type="component" value="Unassembled WGS sequence"/>
</dbReference>
<evidence type="ECO:0000313" key="2">
    <source>
        <dbReference type="EMBL" id="KNZ62038.1"/>
    </source>
</evidence>
<dbReference type="VEuPathDB" id="FungiDB:VP01_1320g1"/>
<dbReference type="EMBL" id="LAVV01003566">
    <property type="protein sequence ID" value="KNZ62038.1"/>
    <property type="molecule type" value="Genomic_DNA"/>
</dbReference>
<reference evidence="2 3" key="1">
    <citation type="submission" date="2015-08" db="EMBL/GenBank/DDBJ databases">
        <title>Next Generation Sequencing and Analysis of the Genome of Puccinia sorghi L Schw, the Causal Agent of Maize Common Rust.</title>
        <authorList>
            <person name="Rochi L."/>
            <person name="Burguener G."/>
            <person name="Darino M."/>
            <person name="Turjanski A."/>
            <person name="Kreff E."/>
            <person name="Dieguez M.J."/>
            <person name="Sacco F."/>
        </authorList>
    </citation>
    <scope>NUCLEOTIDE SEQUENCE [LARGE SCALE GENOMIC DNA]</scope>
    <source>
        <strain evidence="2 3">RO10H11247</strain>
    </source>
</reference>
<dbReference type="AlphaFoldDB" id="A0A0L6VMP3"/>
<gene>
    <name evidence="2" type="ORF">VP01_1320g1</name>
</gene>
<dbReference type="STRING" id="27349.A0A0L6VMP3"/>
<name>A0A0L6VMP3_9BASI</name>
<feature type="signal peptide" evidence="1">
    <location>
        <begin position="1"/>
        <end position="17"/>
    </location>
</feature>
<accession>A0A0L6VMP3</accession>
<organism evidence="2 3">
    <name type="scientific">Puccinia sorghi</name>
    <dbReference type="NCBI Taxonomy" id="27349"/>
    <lineage>
        <taxon>Eukaryota</taxon>
        <taxon>Fungi</taxon>
        <taxon>Dikarya</taxon>
        <taxon>Basidiomycota</taxon>
        <taxon>Pucciniomycotina</taxon>
        <taxon>Pucciniomycetes</taxon>
        <taxon>Pucciniales</taxon>
        <taxon>Pucciniaceae</taxon>
        <taxon>Puccinia</taxon>
    </lineage>
</organism>
<evidence type="ECO:0000313" key="3">
    <source>
        <dbReference type="Proteomes" id="UP000037035"/>
    </source>
</evidence>
<sequence>MFLSILSFFHSSLLSSASLLYLLKYFPELKPIEICFSAVKFRLHGYKMLANSTKPNWEIGYFLNEFTTPHFFHKVIRHCGYCVPPPHIHELSM</sequence>
<feature type="chain" id="PRO_5005568670" evidence="1">
    <location>
        <begin position="18"/>
        <end position="93"/>
    </location>
</feature>
<comment type="caution">
    <text evidence="2">The sequence shown here is derived from an EMBL/GenBank/DDBJ whole genome shotgun (WGS) entry which is preliminary data.</text>
</comment>
<protein>
    <submittedName>
        <fullName evidence="2">Uncharacterized protein</fullName>
    </submittedName>
</protein>
<keyword evidence="1" id="KW-0732">Signal</keyword>
<proteinExistence type="predicted"/>
<evidence type="ECO:0000256" key="1">
    <source>
        <dbReference type="SAM" id="SignalP"/>
    </source>
</evidence>
<keyword evidence="3" id="KW-1185">Reference proteome</keyword>